<reference evidence="2 3" key="1">
    <citation type="submission" date="2023-02" db="EMBL/GenBank/DDBJ databases">
        <title>LHISI_Scaffold_Assembly.</title>
        <authorList>
            <person name="Stuart O.P."/>
            <person name="Cleave R."/>
            <person name="Magrath M.J.L."/>
            <person name="Mikheyev A.S."/>
        </authorList>
    </citation>
    <scope>NUCLEOTIDE SEQUENCE [LARGE SCALE GENOMIC DNA]</scope>
    <source>
        <strain evidence="2">Daus_M_001</strain>
        <tissue evidence="2">Leg muscle</tissue>
    </source>
</reference>
<keyword evidence="3" id="KW-1185">Reference proteome</keyword>
<organism evidence="2 3">
    <name type="scientific">Dryococelus australis</name>
    <dbReference type="NCBI Taxonomy" id="614101"/>
    <lineage>
        <taxon>Eukaryota</taxon>
        <taxon>Metazoa</taxon>
        <taxon>Ecdysozoa</taxon>
        <taxon>Arthropoda</taxon>
        <taxon>Hexapoda</taxon>
        <taxon>Insecta</taxon>
        <taxon>Pterygota</taxon>
        <taxon>Neoptera</taxon>
        <taxon>Polyneoptera</taxon>
        <taxon>Phasmatodea</taxon>
        <taxon>Verophasmatodea</taxon>
        <taxon>Anareolatae</taxon>
        <taxon>Phasmatidae</taxon>
        <taxon>Eurycanthinae</taxon>
        <taxon>Dryococelus</taxon>
    </lineage>
</organism>
<dbReference type="Proteomes" id="UP001159363">
    <property type="component" value="Chromosome 8"/>
</dbReference>
<evidence type="ECO:0000256" key="1">
    <source>
        <dbReference type="SAM" id="MobiDB-lite"/>
    </source>
</evidence>
<evidence type="ECO:0000313" key="3">
    <source>
        <dbReference type="Proteomes" id="UP001159363"/>
    </source>
</evidence>
<dbReference type="EMBL" id="JARBHB010000009">
    <property type="protein sequence ID" value="KAJ8875319.1"/>
    <property type="molecule type" value="Genomic_DNA"/>
</dbReference>
<gene>
    <name evidence="2" type="ORF">PR048_023214</name>
</gene>
<protein>
    <submittedName>
        <fullName evidence="2">Uncharacterized protein</fullName>
    </submittedName>
</protein>
<proteinExistence type="predicted"/>
<accession>A0ABQ9GTJ9</accession>
<name>A0ABQ9GTJ9_9NEOP</name>
<feature type="region of interest" description="Disordered" evidence="1">
    <location>
        <begin position="98"/>
        <end position="123"/>
    </location>
</feature>
<evidence type="ECO:0000313" key="2">
    <source>
        <dbReference type="EMBL" id="KAJ8875319.1"/>
    </source>
</evidence>
<comment type="caution">
    <text evidence="2">The sequence shown here is derived from an EMBL/GenBank/DDBJ whole genome shotgun (WGS) entry which is preliminary data.</text>
</comment>
<sequence>MHRSRLPLYERVVTAAECGWAILYSPMYKYADINCELAVYCHSGRRRLGQRSPEGVEHRCCGVQLVLKSFREIRRPPGAQSVGAAPIWGAGGSGFDPVQGMGDSNLEPPAPHTGGAPTDSATGGRLIRQKMNNSFYTEHQPLTPAKFHQRRNAFSQSLAGATVAERLDRSPLTKANRAQSPVGPLPNFRKWESCRTTPLIAGFFFGGSPVSPRPYIPAPLHTSISLIGSQDLAFKRPPKTLHSLTYHTYPGVSFSICPRLVQTRRLGCGRLTNEKRPFRVRRDLHRVPARNVGIVVRGKGSCGWKQVQWEYLFFGDTTSLYAILALSRHQRGCFPDKEPDSGSSHRQLRQLRSQVDCTLKARGPCGAAMRETSRVAPPIKLAVTGLHTCNDGRDSLNTNGNQDSQLLQSGLALPNAGKQESPLPTRDSGHVALCDANMRAIRRLCPHDTSRDVRPKEPAVPTAVNLPYILHQRPVTSQDPRMERCWNIWEGQTGVPRENPPASGIVQHDCNMRKSGSEPAGDPTRIALVGGERGSHCTTAAPVVSLKQSVVLH</sequence>